<feature type="transmembrane region" description="Helical" evidence="7">
    <location>
        <begin position="271"/>
        <end position="292"/>
    </location>
</feature>
<dbReference type="CDD" id="cd06261">
    <property type="entry name" value="TM_PBP2"/>
    <property type="match status" value="1"/>
</dbReference>
<dbReference type="Pfam" id="PF00528">
    <property type="entry name" value="BPD_transp_1"/>
    <property type="match status" value="1"/>
</dbReference>
<organism evidence="10">
    <name type="scientific">Leifsonia sp. NPDC080035</name>
    <dbReference type="NCBI Taxonomy" id="3143936"/>
    <lineage>
        <taxon>Bacteria</taxon>
        <taxon>Bacillati</taxon>
        <taxon>Actinomycetota</taxon>
        <taxon>Actinomycetes</taxon>
        <taxon>Micrococcales</taxon>
        <taxon>Microbacteriaceae</taxon>
        <taxon>Leifsonia</taxon>
    </lineage>
</organism>
<evidence type="ECO:0000259" key="9">
    <source>
        <dbReference type="PROSITE" id="PS50928"/>
    </source>
</evidence>
<feature type="transmembrane region" description="Helical" evidence="7">
    <location>
        <begin position="212"/>
        <end position="234"/>
    </location>
</feature>
<dbReference type="PANTHER" id="PTHR43744">
    <property type="entry name" value="ABC TRANSPORTER PERMEASE PROTEIN MG189-RELATED-RELATED"/>
    <property type="match status" value="1"/>
</dbReference>
<name>A0AAU7G8F7_9MICO</name>
<evidence type="ECO:0000256" key="2">
    <source>
        <dbReference type="ARBA" id="ARBA00022448"/>
    </source>
</evidence>
<dbReference type="InterPro" id="IPR035906">
    <property type="entry name" value="MetI-like_sf"/>
</dbReference>
<sequence length="307" mass="33646">MTSATSAPVRPAPSGSAGRAAPPQRRIRSPRSLRTRRILGWIAEHAVLIVLAVLFIAPVVFVLLTSLMSSTQTLTASLWPQPFEWKNYVTVFTTVPLAQWFANSAMYAVLATAFMLISSVPAAYALAKIRFRGSGVLFTAIIIAMLLPPQVTAIPIYVMWSQLGLTGTLWPLILPNLLGDAFSIFLLRQFFLTIPTEYSDAARIDGNGEFGVLWRVVLPMAKPGIAATAIFMFFNSWNDYYGPLLYTSENPASWPVAYGLASFRGVHGTDWGLTMAMTMLVTVPVVIIFFFAQRVFVEGITLTGVKG</sequence>
<dbReference type="EMBL" id="CP157390">
    <property type="protein sequence ID" value="XBM47130.1"/>
    <property type="molecule type" value="Genomic_DNA"/>
</dbReference>
<reference evidence="10" key="1">
    <citation type="submission" date="2024-05" db="EMBL/GenBank/DDBJ databases">
        <title>The Natural Products Discovery Center: Release of the First 8490 Sequenced Strains for Exploring Actinobacteria Biosynthetic Diversity.</title>
        <authorList>
            <person name="Kalkreuter E."/>
            <person name="Kautsar S.A."/>
            <person name="Yang D."/>
            <person name="Bader C.D."/>
            <person name="Teijaro C.N."/>
            <person name="Fluegel L."/>
            <person name="Davis C.M."/>
            <person name="Simpson J.R."/>
            <person name="Lauterbach L."/>
            <person name="Steele A.D."/>
            <person name="Gui C."/>
            <person name="Meng S."/>
            <person name="Li G."/>
            <person name="Viehrig K."/>
            <person name="Ye F."/>
            <person name="Su P."/>
            <person name="Kiefer A.F."/>
            <person name="Nichols A."/>
            <person name="Cepeda A.J."/>
            <person name="Yan W."/>
            <person name="Fan B."/>
            <person name="Jiang Y."/>
            <person name="Adhikari A."/>
            <person name="Zheng C.-J."/>
            <person name="Schuster L."/>
            <person name="Cowan T.M."/>
            <person name="Smanski M.J."/>
            <person name="Chevrette M.G."/>
            <person name="de Carvalho L.P.S."/>
            <person name="Shen B."/>
        </authorList>
    </citation>
    <scope>NUCLEOTIDE SEQUENCE</scope>
    <source>
        <strain evidence="10">NPDC080035</strain>
    </source>
</reference>
<dbReference type="RefSeq" id="WP_348787106.1">
    <property type="nucleotide sequence ID" value="NZ_CP157390.1"/>
</dbReference>
<feature type="domain" description="ABC transmembrane type-1" evidence="9">
    <location>
        <begin position="101"/>
        <end position="292"/>
    </location>
</feature>
<dbReference type="SUPFAM" id="SSF161098">
    <property type="entry name" value="MetI-like"/>
    <property type="match status" value="1"/>
</dbReference>
<feature type="region of interest" description="Disordered" evidence="8">
    <location>
        <begin position="1"/>
        <end position="27"/>
    </location>
</feature>
<evidence type="ECO:0000256" key="7">
    <source>
        <dbReference type="RuleBase" id="RU363032"/>
    </source>
</evidence>
<evidence type="ECO:0000256" key="6">
    <source>
        <dbReference type="ARBA" id="ARBA00023136"/>
    </source>
</evidence>
<comment type="similarity">
    <text evidence="7">Belongs to the binding-protein-dependent transport system permease family.</text>
</comment>
<dbReference type="GO" id="GO:0005886">
    <property type="term" value="C:plasma membrane"/>
    <property type="evidence" value="ECO:0007669"/>
    <property type="project" value="UniProtKB-SubCell"/>
</dbReference>
<keyword evidence="2 7" id="KW-0813">Transport</keyword>
<keyword evidence="3" id="KW-1003">Cell membrane</keyword>
<keyword evidence="5 7" id="KW-1133">Transmembrane helix</keyword>
<dbReference type="Gene3D" id="1.10.3720.10">
    <property type="entry name" value="MetI-like"/>
    <property type="match status" value="1"/>
</dbReference>
<feature type="transmembrane region" description="Helical" evidence="7">
    <location>
        <begin position="172"/>
        <end position="191"/>
    </location>
</feature>
<evidence type="ECO:0000256" key="1">
    <source>
        <dbReference type="ARBA" id="ARBA00004651"/>
    </source>
</evidence>
<feature type="transmembrane region" description="Helical" evidence="7">
    <location>
        <begin position="105"/>
        <end position="124"/>
    </location>
</feature>
<gene>
    <name evidence="10" type="ORF">AAME72_13685</name>
</gene>
<evidence type="ECO:0000256" key="8">
    <source>
        <dbReference type="SAM" id="MobiDB-lite"/>
    </source>
</evidence>
<comment type="subcellular location">
    <subcellularLocation>
        <location evidence="1 7">Cell membrane</location>
        <topology evidence="1 7">Multi-pass membrane protein</topology>
    </subcellularLocation>
</comment>
<feature type="compositionally biased region" description="Low complexity" evidence="8">
    <location>
        <begin position="12"/>
        <end position="24"/>
    </location>
</feature>
<evidence type="ECO:0000256" key="5">
    <source>
        <dbReference type="ARBA" id="ARBA00022989"/>
    </source>
</evidence>
<dbReference type="GO" id="GO:0055085">
    <property type="term" value="P:transmembrane transport"/>
    <property type="evidence" value="ECO:0007669"/>
    <property type="project" value="InterPro"/>
</dbReference>
<dbReference type="InterPro" id="IPR000515">
    <property type="entry name" value="MetI-like"/>
</dbReference>
<evidence type="ECO:0000313" key="10">
    <source>
        <dbReference type="EMBL" id="XBM47130.1"/>
    </source>
</evidence>
<feature type="transmembrane region" description="Helical" evidence="7">
    <location>
        <begin position="38"/>
        <end position="64"/>
    </location>
</feature>
<evidence type="ECO:0000256" key="4">
    <source>
        <dbReference type="ARBA" id="ARBA00022692"/>
    </source>
</evidence>
<proteinExistence type="inferred from homology"/>
<protein>
    <submittedName>
        <fullName evidence="10">Carbohydrate ABC transporter permease</fullName>
    </submittedName>
</protein>
<dbReference type="PANTHER" id="PTHR43744:SF12">
    <property type="entry name" value="ABC TRANSPORTER PERMEASE PROTEIN MG189-RELATED"/>
    <property type="match status" value="1"/>
</dbReference>
<keyword evidence="6 7" id="KW-0472">Membrane</keyword>
<dbReference type="AlphaFoldDB" id="A0AAU7G8F7"/>
<keyword evidence="4 7" id="KW-0812">Transmembrane</keyword>
<evidence type="ECO:0000256" key="3">
    <source>
        <dbReference type="ARBA" id="ARBA00022475"/>
    </source>
</evidence>
<accession>A0AAU7G8F7</accession>
<feature type="transmembrane region" description="Helical" evidence="7">
    <location>
        <begin position="136"/>
        <end position="160"/>
    </location>
</feature>
<dbReference type="PROSITE" id="PS50928">
    <property type="entry name" value="ABC_TM1"/>
    <property type="match status" value="1"/>
</dbReference>